<dbReference type="EMBL" id="CAJOBG010007164">
    <property type="protein sequence ID" value="CAF4208713.1"/>
    <property type="molecule type" value="Genomic_DNA"/>
</dbReference>
<evidence type="ECO:0000256" key="2">
    <source>
        <dbReference type="ARBA" id="ARBA00022840"/>
    </source>
</evidence>
<gene>
    <name evidence="5" type="ORF">OVN521_LOCUS26799</name>
    <name evidence="6" type="ORF">UXM345_LOCUS30026</name>
    <name evidence="4" type="ORF">WKI299_LOCUS16766</name>
    <name evidence="3" type="ORF">XDN619_LOCUS12246</name>
</gene>
<dbReference type="Gene3D" id="3.10.330.10">
    <property type="match status" value="1"/>
</dbReference>
<keyword evidence="7" id="KW-1185">Reference proteome</keyword>
<organism evidence="3 8">
    <name type="scientific">Rotaria magnacalcarata</name>
    <dbReference type="NCBI Taxonomy" id="392030"/>
    <lineage>
        <taxon>Eukaryota</taxon>
        <taxon>Metazoa</taxon>
        <taxon>Spiralia</taxon>
        <taxon>Gnathifera</taxon>
        <taxon>Rotifera</taxon>
        <taxon>Eurotatoria</taxon>
        <taxon>Bdelloidea</taxon>
        <taxon>Philodinida</taxon>
        <taxon>Philodinidae</taxon>
        <taxon>Rotaria</taxon>
    </lineage>
</organism>
<evidence type="ECO:0000313" key="3">
    <source>
        <dbReference type="EMBL" id="CAF2069517.1"/>
    </source>
</evidence>
<dbReference type="Proteomes" id="UP000663856">
    <property type="component" value="Unassembled WGS sequence"/>
</dbReference>
<name>A0A816RDR0_9BILA</name>
<evidence type="ECO:0000313" key="6">
    <source>
        <dbReference type="EMBL" id="CAF4238179.1"/>
    </source>
</evidence>
<proteinExistence type="predicted"/>
<accession>A0A816RDR0</accession>
<dbReference type="EMBL" id="CAJNRF010006695">
    <property type="protein sequence ID" value="CAF2084046.1"/>
    <property type="molecule type" value="Genomic_DNA"/>
</dbReference>
<evidence type="ECO:0000256" key="1">
    <source>
        <dbReference type="ARBA" id="ARBA00022741"/>
    </source>
</evidence>
<evidence type="ECO:0000313" key="8">
    <source>
        <dbReference type="Proteomes" id="UP000663887"/>
    </source>
</evidence>
<dbReference type="FunFam" id="3.10.330.10:FF:000001">
    <property type="entry name" value="Cell division control 48"/>
    <property type="match status" value="1"/>
</dbReference>
<dbReference type="GO" id="GO:0005524">
    <property type="term" value="F:ATP binding"/>
    <property type="evidence" value="ECO:0007669"/>
    <property type="project" value="UniProtKB-KW"/>
</dbReference>
<dbReference type="AlphaFoldDB" id="A0A816RDR0"/>
<dbReference type="Proteomes" id="UP000663842">
    <property type="component" value="Unassembled WGS sequence"/>
</dbReference>
<keyword evidence="2" id="KW-0067">ATP-binding</keyword>
<reference evidence="3" key="1">
    <citation type="submission" date="2021-02" db="EMBL/GenBank/DDBJ databases">
        <authorList>
            <person name="Nowell W R."/>
        </authorList>
    </citation>
    <scope>NUCLEOTIDE SEQUENCE</scope>
</reference>
<dbReference type="EMBL" id="CAJOBF010007657">
    <property type="protein sequence ID" value="CAF4238179.1"/>
    <property type="molecule type" value="Genomic_DNA"/>
</dbReference>
<comment type="caution">
    <text evidence="3">The sequence shown here is derived from an EMBL/GenBank/DDBJ whole genome shotgun (WGS) entry which is preliminary data.</text>
</comment>
<dbReference type="Proteomes" id="UP000663887">
    <property type="component" value="Unassembled WGS sequence"/>
</dbReference>
<dbReference type="EMBL" id="CAJNRG010004803">
    <property type="protein sequence ID" value="CAF2069517.1"/>
    <property type="molecule type" value="Genomic_DNA"/>
</dbReference>
<keyword evidence="1" id="KW-0547">Nucleotide-binding</keyword>
<dbReference type="InterPro" id="IPR029067">
    <property type="entry name" value="CDC48_domain_2-like_sf"/>
</dbReference>
<evidence type="ECO:0000313" key="4">
    <source>
        <dbReference type="EMBL" id="CAF2084046.1"/>
    </source>
</evidence>
<sequence>MIRVVQDNYYGRRLHVLPIDDTIAGITENLFKIYLKPYFCETYRPVKMDDAFIVSSAMHTVAFKAIQIDSTPYYIAVPDTIINCQGDPIKREQTENTINQNVDHTTGGV</sequence>
<dbReference type="SUPFAM" id="SSF54585">
    <property type="entry name" value="Cdc48 domain 2-like"/>
    <property type="match status" value="1"/>
</dbReference>
<dbReference type="Proteomes" id="UP000663866">
    <property type="component" value="Unassembled WGS sequence"/>
</dbReference>
<protein>
    <submittedName>
        <fullName evidence="3">Uncharacterized protein</fullName>
    </submittedName>
</protein>
<evidence type="ECO:0000313" key="5">
    <source>
        <dbReference type="EMBL" id="CAF4208713.1"/>
    </source>
</evidence>
<evidence type="ECO:0000313" key="7">
    <source>
        <dbReference type="Proteomes" id="UP000663866"/>
    </source>
</evidence>